<protein>
    <submittedName>
        <fullName evidence="1">Uncharacterized protein</fullName>
    </submittedName>
</protein>
<dbReference type="Proteomes" id="UP001430953">
    <property type="component" value="Unassembled WGS sequence"/>
</dbReference>
<reference evidence="1 2" key="1">
    <citation type="submission" date="2023-03" db="EMBL/GenBank/DDBJ databases">
        <title>High recombination rates correlate with genetic variation in Cardiocondyla obscurior ants.</title>
        <authorList>
            <person name="Errbii M."/>
        </authorList>
    </citation>
    <scope>NUCLEOTIDE SEQUENCE [LARGE SCALE GENOMIC DNA]</scope>
    <source>
        <strain evidence="1">Alpha-2009</strain>
        <tissue evidence="1">Whole body</tissue>
    </source>
</reference>
<organism evidence="1 2">
    <name type="scientific">Cardiocondyla obscurior</name>
    <dbReference type="NCBI Taxonomy" id="286306"/>
    <lineage>
        <taxon>Eukaryota</taxon>
        <taxon>Metazoa</taxon>
        <taxon>Ecdysozoa</taxon>
        <taxon>Arthropoda</taxon>
        <taxon>Hexapoda</taxon>
        <taxon>Insecta</taxon>
        <taxon>Pterygota</taxon>
        <taxon>Neoptera</taxon>
        <taxon>Endopterygota</taxon>
        <taxon>Hymenoptera</taxon>
        <taxon>Apocrita</taxon>
        <taxon>Aculeata</taxon>
        <taxon>Formicoidea</taxon>
        <taxon>Formicidae</taxon>
        <taxon>Myrmicinae</taxon>
        <taxon>Cardiocondyla</taxon>
    </lineage>
</organism>
<sequence>MYVTCTRVCMCIQHRSTRAFNYFLLHREDGAFFYLLRLCARDAARFPDTRFRISSSRILVQPRRALSQGFPSSITRPAPFGEFTASLAHIGDFENEREKRENYES</sequence>
<gene>
    <name evidence="1" type="ORF">PUN28_010331</name>
</gene>
<evidence type="ECO:0000313" key="2">
    <source>
        <dbReference type="Proteomes" id="UP001430953"/>
    </source>
</evidence>
<evidence type="ECO:0000313" key="1">
    <source>
        <dbReference type="EMBL" id="KAL0117421.1"/>
    </source>
</evidence>
<accession>A0AAW2FTX6</accession>
<proteinExistence type="predicted"/>
<dbReference type="AlphaFoldDB" id="A0AAW2FTX6"/>
<name>A0AAW2FTX6_9HYME</name>
<comment type="caution">
    <text evidence="1">The sequence shown here is derived from an EMBL/GenBank/DDBJ whole genome shotgun (WGS) entry which is preliminary data.</text>
</comment>
<dbReference type="EMBL" id="JADYXP020000009">
    <property type="protein sequence ID" value="KAL0117421.1"/>
    <property type="molecule type" value="Genomic_DNA"/>
</dbReference>
<keyword evidence="2" id="KW-1185">Reference proteome</keyword>